<dbReference type="Proteomes" id="UP000325780">
    <property type="component" value="Unassembled WGS sequence"/>
</dbReference>
<keyword evidence="4" id="KW-1185">Reference proteome</keyword>
<feature type="region of interest" description="Disordered" evidence="1">
    <location>
        <begin position="73"/>
        <end position="104"/>
    </location>
</feature>
<reference evidence="3 4" key="1">
    <citation type="submission" date="2019-04" db="EMBL/GenBank/DDBJ databases">
        <title>Friends and foes A comparative genomics study of 23 Aspergillus species from section Flavi.</title>
        <authorList>
            <consortium name="DOE Joint Genome Institute"/>
            <person name="Kjaerbolling I."/>
            <person name="Vesth T."/>
            <person name="Frisvad J.C."/>
            <person name="Nybo J.L."/>
            <person name="Theobald S."/>
            <person name="Kildgaard S."/>
            <person name="Isbrandt T."/>
            <person name="Kuo A."/>
            <person name="Sato A."/>
            <person name="Lyhne E.K."/>
            <person name="Kogle M.E."/>
            <person name="Wiebenga A."/>
            <person name="Kun R.S."/>
            <person name="Lubbers R.J."/>
            <person name="Makela M.R."/>
            <person name="Barry K."/>
            <person name="Chovatia M."/>
            <person name="Clum A."/>
            <person name="Daum C."/>
            <person name="Haridas S."/>
            <person name="He G."/>
            <person name="LaButti K."/>
            <person name="Lipzen A."/>
            <person name="Mondo S."/>
            <person name="Riley R."/>
            <person name="Salamov A."/>
            <person name="Simmons B.A."/>
            <person name="Magnuson J.K."/>
            <person name="Henrissat B."/>
            <person name="Mortensen U.H."/>
            <person name="Larsen T.O."/>
            <person name="Devries R.P."/>
            <person name="Grigoriev I.V."/>
            <person name="Machida M."/>
            <person name="Baker S.E."/>
            <person name="Andersen M.R."/>
        </authorList>
    </citation>
    <scope>NUCLEOTIDE SEQUENCE [LARGE SCALE GENOMIC DNA]</scope>
    <source>
        <strain evidence="3 4">IBT 18842</strain>
    </source>
</reference>
<proteinExistence type="predicted"/>
<accession>A0A5N6TML3</accession>
<feature type="transmembrane region" description="Helical" evidence="2">
    <location>
        <begin position="43"/>
        <end position="65"/>
    </location>
</feature>
<dbReference type="AlphaFoldDB" id="A0A5N6TML3"/>
<protein>
    <submittedName>
        <fullName evidence="3">Uncharacterized protein</fullName>
    </submittedName>
</protein>
<keyword evidence="2" id="KW-1133">Transmembrane helix</keyword>
<evidence type="ECO:0000256" key="1">
    <source>
        <dbReference type="SAM" id="MobiDB-lite"/>
    </source>
</evidence>
<dbReference type="EMBL" id="ML742201">
    <property type="protein sequence ID" value="KAE8147574.1"/>
    <property type="molecule type" value="Genomic_DNA"/>
</dbReference>
<name>A0A5N6TML3_ASPAV</name>
<keyword evidence="2" id="KW-0812">Transmembrane</keyword>
<evidence type="ECO:0000256" key="2">
    <source>
        <dbReference type="SAM" id="Phobius"/>
    </source>
</evidence>
<evidence type="ECO:0000313" key="4">
    <source>
        <dbReference type="Proteomes" id="UP000325780"/>
    </source>
</evidence>
<sequence>MFRLRRAFPNSRLSFHIGPPAPHASNITNVRYVKFKRPWIRRLLATCLLYGTAFHLWSSFVLLQFDDTLDEAENTQQTPLEKKSDRSAPGDEGPSMSTDENVDTDPIFIPLGWPRLRKGAFYAASDPEWQGFLKISRDREKLQNLRDELAAIVQKDASQSKLLSRVLGGPLTVTGFWLVHRFPYRAPPEYGRSGLEVTDTGLSWVSKPMSLEDGDRLRRCMWPLFVALATKDAYTVLIKRQLSRFKTSFPGQELATDSTDVPSHKSPPSGLQSLDGLSHVSQHEAGVATSHIPKQDTTETNGNSHLHPSPLLSTLQRLPLPHLGPGSDLHVASLAFRWRLHDCWAREPQPPRRGAFYFAGPVGLRGPKGFCRVEVRGEYDPGSESWSLVSIQLKDVNIFNQKALGGS</sequence>
<feature type="region of interest" description="Disordered" evidence="1">
    <location>
        <begin position="252"/>
        <end position="310"/>
    </location>
</feature>
<feature type="compositionally biased region" description="Polar residues" evidence="1">
    <location>
        <begin position="252"/>
        <end position="261"/>
    </location>
</feature>
<feature type="compositionally biased region" description="Basic and acidic residues" evidence="1">
    <location>
        <begin position="80"/>
        <end position="89"/>
    </location>
</feature>
<dbReference type="OrthoDB" id="8062037at2759"/>
<gene>
    <name evidence="3" type="ORF">BDV25DRAFT_160110</name>
</gene>
<organism evidence="3 4">
    <name type="scientific">Aspergillus avenaceus</name>
    <dbReference type="NCBI Taxonomy" id="36643"/>
    <lineage>
        <taxon>Eukaryota</taxon>
        <taxon>Fungi</taxon>
        <taxon>Dikarya</taxon>
        <taxon>Ascomycota</taxon>
        <taxon>Pezizomycotina</taxon>
        <taxon>Eurotiomycetes</taxon>
        <taxon>Eurotiomycetidae</taxon>
        <taxon>Eurotiales</taxon>
        <taxon>Aspergillaceae</taxon>
        <taxon>Aspergillus</taxon>
        <taxon>Aspergillus subgen. Circumdati</taxon>
    </lineage>
</organism>
<keyword evidence="2" id="KW-0472">Membrane</keyword>
<evidence type="ECO:0000313" key="3">
    <source>
        <dbReference type="EMBL" id="KAE8147574.1"/>
    </source>
</evidence>